<feature type="domain" description="Phage-Barnase-EndoU-ColicinE5/D-RelE like nuclease 4" evidence="1">
    <location>
        <begin position="15"/>
        <end position="190"/>
    </location>
</feature>
<dbReference type="InterPro" id="IPR041420">
    <property type="entry name" value="PBECR4"/>
</dbReference>
<evidence type="ECO:0000313" key="3">
    <source>
        <dbReference type="Proteomes" id="UP000095564"/>
    </source>
</evidence>
<reference evidence="2 3" key="1">
    <citation type="submission" date="2015-09" db="EMBL/GenBank/DDBJ databases">
        <authorList>
            <consortium name="Pathogen Informatics"/>
        </authorList>
    </citation>
    <scope>NUCLEOTIDE SEQUENCE [LARGE SCALE GENOMIC DNA]</scope>
    <source>
        <strain evidence="2 3">2789STDY5834908</strain>
    </source>
</reference>
<dbReference type="EMBL" id="CZAU01000016">
    <property type="protein sequence ID" value="CUP61842.1"/>
    <property type="molecule type" value="Genomic_DNA"/>
</dbReference>
<organism evidence="2 3">
    <name type="scientific">Anaerostipes hadrus</name>
    <dbReference type="NCBI Taxonomy" id="649756"/>
    <lineage>
        <taxon>Bacteria</taxon>
        <taxon>Bacillati</taxon>
        <taxon>Bacillota</taxon>
        <taxon>Clostridia</taxon>
        <taxon>Lachnospirales</taxon>
        <taxon>Lachnospiraceae</taxon>
        <taxon>Anaerostipes</taxon>
    </lineage>
</organism>
<name>A0A174PLC6_ANAHA</name>
<sequence length="210" mass="24200">MASKSQKKNIIRQDIIEAANIYAEHLAGRTFLYVYAGEFFEVTFPNSCFLHLTGVETYLSANEFYKKAKKNKLSTRQFYFTPRHPFSSAKKKLPCLKQLPELTTSMVCILKNIQTTTLVYKLGMTNLEFTLGLTENLDRNGVKRNDLFLPMSLRVETTSVEKCAEGEIVDFILSKNAKHEKYDTLLIQDESKEIPDCVHHLLHEKLLQQK</sequence>
<evidence type="ECO:0000259" key="1">
    <source>
        <dbReference type="Pfam" id="PF18813"/>
    </source>
</evidence>
<dbReference type="Pfam" id="PF18813">
    <property type="entry name" value="PBECR4"/>
    <property type="match status" value="1"/>
</dbReference>
<accession>A0A174PLC6</accession>
<proteinExistence type="predicted"/>
<dbReference type="Proteomes" id="UP000095564">
    <property type="component" value="Unassembled WGS sequence"/>
</dbReference>
<dbReference type="AlphaFoldDB" id="A0A174PLC6"/>
<gene>
    <name evidence="2" type="ORF">ERS852520_01782</name>
</gene>
<protein>
    <recommendedName>
        <fullName evidence="1">Phage-Barnase-EndoU-ColicinE5/D-RelE like nuclease 4 domain-containing protein</fullName>
    </recommendedName>
</protein>
<dbReference type="RefSeq" id="WP_070097639.1">
    <property type="nucleotide sequence ID" value="NZ_CZAU01000016.1"/>
</dbReference>
<evidence type="ECO:0000313" key="2">
    <source>
        <dbReference type="EMBL" id="CUP61842.1"/>
    </source>
</evidence>